<comment type="caution">
    <text evidence="1">The sequence shown here is derived from an EMBL/GenBank/DDBJ whole genome shotgun (WGS) entry which is preliminary data.</text>
</comment>
<gene>
    <name evidence="1" type="ORF">J4733_12195</name>
</gene>
<name>A0A939SRV1_KLEPN</name>
<dbReference type="Proteomes" id="UP000664267">
    <property type="component" value="Unassembled WGS sequence"/>
</dbReference>
<evidence type="ECO:0000313" key="1">
    <source>
        <dbReference type="EMBL" id="MBO2025634.1"/>
    </source>
</evidence>
<dbReference type="EMBL" id="JAGETN010000017">
    <property type="protein sequence ID" value="MBO2025634.1"/>
    <property type="molecule type" value="Genomic_DNA"/>
</dbReference>
<reference evidence="1" key="1">
    <citation type="submission" date="2021-03" db="EMBL/GenBank/DDBJ databases">
        <title>Molecular epidemiology and mechanisms of colistin and carbapenem resistance in Enterobacteriaceae from clinical isolates, the environment and porcine samples in Pretoria, South Africa.</title>
        <authorList>
            <person name="Bogoshi D."/>
            <person name="Mbelle N.M."/>
            <person name="Naidoo V."/>
            <person name="Osei Sekyere J."/>
        </authorList>
    </citation>
    <scope>NUCLEOTIDE SEQUENCE</scope>
    <source>
        <strain evidence="1">C029</strain>
    </source>
</reference>
<dbReference type="AlphaFoldDB" id="A0A939SRV1"/>
<accession>A0A939SRV1</accession>
<sequence>MLYVTSMAQPPLPRFPEDNQLRGSLFAIYDSGRDRRSGTALRRLNELHRLAAITIIPGELTLTPDTVRRASCCRDAAE</sequence>
<protein>
    <submittedName>
        <fullName evidence="1">Uncharacterized protein</fullName>
    </submittedName>
</protein>
<organism evidence="1 2">
    <name type="scientific">Klebsiella pneumoniae</name>
    <dbReference type="NCBI Taxonomy" id="573"/>
    <lineage>
        <taxon>Bacteria</taxon>
        <taxon>Pseudomonadati</taxon>
        <taxon>Pseudomonadota</taxon>
        <taxon>Gammaproteobacteria</taxon>
        <taxon>Enterobacterales</taxon>
        <taxon>Enterobacteriaceae</taxon>
        <taxon>Klebsiella/Raoultella group</taxon>
        <taxon>Klebsiella</taxon>
        <taxon>Klebsiella pneumoniae complex</taxon>
    </lineage>
</organism>
<evidence type="ECO:0000313" key="2">
    <source>
        <dbReference type="Proteomes" id="UP000664267"/>
    </source>
</evidence>
<proteinExistence type="predicted"/>